<reference evidence="8" key="1">
    <citation type="submission" date="2025-08" db="UniProtKB">
        <authorList>
            <consortium name="RefSeq"/>
        </authorList>
    </citation>
    <scope>IDENTIFICATION</scope>
</reference>
<keyword evidence="3 4" id="KW-0694">RNA-binding</keyword>
<keyword evidence="7" id="KW-1185">Reference proteome</keyword>
<organism evidence="7 8">
    <name type="scientific">Clupea harengus</name>
    <name type="common">Atlantic herring</name>
    <dbReference type="NCBI Taxonomy" id="7950"/>
    <lineage>
        <taxon>Eukaryota</taxon>
        <taxon>Metazoa</taxon>
        <taxon>Chordata</taxon>
        <taxon>Craniata</taxon>
        <taxon>Vertebrata</taxon>
        <taxon>Euteleostomi</taxon>
        <taxon>Actinopterygii</taxon>
        <taxon>Neopterygii</taxon>
        <taxon>Teleostei</taxon>
        <taxon>Clupei</taxon>
        <taxon>Clupeiformes</taxon>
        <taxon>Clupeoidei</taxon>
        <taxon>Clupeidae</taxon>
        <taxon>Clupea</taxon>
    </lineage>
</organism>
<sequence>MADTRVRLETEIFANQWTSNPELEAIKARVLELEEEAEKLREVQTLAERQLMYNPLAALFYHMSHEERIDADNRSVYVGNVDYGATAAELKTYFSGCGSVNRVTILCDRTTGHPKGFAYIEFSERDAVGTAMTLDNTLFRGRVIKVSPKRTNIPGITNRGGNRGRPWARGNRFNNGFQGRFRGNGRVQPWSDHY</sequence>
<evidence type="ECO:0000256" key="2">
    <source>
        <dbReference type="ARBA" id="ARBA00022490"/>
    </source>
</evidence>
<evidence type="ECO:0000256" key="1">
    <source>
        <dbReference type="ARBA" id="ARBA00004496"/>
    </source>
</evidence>
<evidence type="ECO:0000256" key="3">
    <source>
        <dbReference type="ARBA" id="ARBA00022884"/>
    </source>
</evidence>
<evidence type="ECO:0000256" key="4">
    <source>
        <dbReference type="PROSITE-ProRule" id="PRU00176"/>
    </source>
</evidence>
<evidence type="ECO:0000256" key="5">
    <source>
        <dbReference type="SAM" id="Coils"/>
    </source>
</evidence>
<dbReference type="SUPFAM" id="SSF54928">
    <property type="entry name" value="RNA-binding domain, RBD"/>
    <property type="match status" value="1"/>
</dbReference>
<dbReference type="GO" id="GO:0005634">
    <property type="term" value="C:nucleus"/>
    <property type="evidence" value="ECO:0007669"/>
    <property type="project" value="TreeGrafter"/>
</dbReference>
<keyword evidence="5" id="KW-0175">Coiled coil</keyword>
<dbReference type="KEGG" id="char:105892915"/>
<feature type="domain" description="RRM" evidence="6">
    <location>
        <begin position="74"/>
        <end position="151"/>
    </location>
</feature>
<evidence type="ECO:0000313" key="8">
    <source>
        <dbReference type="RefSeq" id="XP_012674686.1"/>
    </source>
</evidence>
<dbReference type="PROSITE" id="PS50102">
    <property type="entry name" value="RRM"/>
    <property type="match status" value="1"/>
</dbReference>
<feature type="coiled-coil region" evidence="5">
    <location>
        <begin position="23"/>
        <end position="50"/>
    </location>
</feature>
<dbReference type="Pfam" id="PF00076">
    <property type="entry name" value="RRM_1"/>
    <property type="match status" value="1"/>
</dbReference>
<gene>
    <name evidence="8" type="primary">pabpn1l</name>
</gene>
<dbReference type="PANTHER" id="PTHR23236">
    <property type="entry name" value="EUKARYOTIC TRANSLATION INITIATION FACTOR 4B/4H"/>
    <property type="match status" value="1"/>
</dbReference>
<dbReference type="PANTHER" id="PTHR23236:SF27">
    <property type="entry name" value="EMBRYONIC POLYADENYLATE-BINDING PROTEIN 2"/>
    <property type="match status" value="1"/>
</dbReference>
<proteinExistence type="predicted"/>
<protein>
    <submittedName>
        <fullName evidence="8">Embryonic polyadenylate-binding protein 2</fullName>
    </submittedName>
</protein>
<dbReference type="GO" id="GO:0005737">
    <property type="term" value="C:cytoplasm"/>
    <property type="evidence" value="ECO:0007669"/>
    <property type="project" value="UniProtKB-SubCell"/>
</dbReference>
<dbReference type="CTD" id="390748"/>
<dbReference type="SMART" id="SM00360">
    <property type="entry name" value="RRM"/>
    <property type="match status" value="1"/>
</dbReference>
<evidence type="ECO:0000313" key="7">
    <source>
        <dbReference type="Proteomes" id="UP000515152"/>
    </source>
</evidence>
<keyword evidence="2" id="KW-0963">Cytoplasm</keyword>
<name>A0A6P3VKF7_CLUHA</name>
<evidence type="ECO:0000259" key="6">
    <source>
        <dbReference type="PROSITE" id="PS50102"/>
    </source>
</evidence>
<dbReference type="Gene3D" id="3.30.70.330">
    <property type="match status" value="1"/>
</dbReference>
<comment type="subcellular location">
    <subcellularLocation>
        <location evidence="1">Cytoplasm</location>
    </subcellularLocation>
</comment>
<dbReference type="RefSeq" id="XP_012674686.1">
    <property type="nucleotide sequence ID" value="XM_012819232.3"/>
</dbReference>
<dbReference type="GeneID" id="105892915"/>
<dbReference type="InterPro" id="IPR012677">
    <property type="entry name" value="Nucleotide-bd_a/b_plait_sf"/>
</dbReference>
<dbReference type="InterPro" id="IPR035979">
    <property type="entry name" value="RBD_domain_sf"/>
</dbReference>
<dbReference type="AlphaFoldDB" id="A0A6P3VKF7"/>
<dbReference type="GO" id="GO:0000288">
    <property type="term" value="P:nuclear-transcribed mRNA catabolic process, deadenylation-dependent decay"/>
    <property type="evidence" value="ECO:0007669"/>
    <property type="project" value="TreeGrafter"/>
</dbReference>
<accession>A0A6P3VKF7</accession>
<dbReference type="InterPro" id="IPR000504">
    <property type="entry name" value="RRM_dom"/>
</dbReference>
<dbReference type="Proteomes" id="UP000515152">
    <property type="component" value="Chromosome 6"/>
</dbReference>
<dbReference type="OrthoDB" id="4726at2759"/>
<dbReference type="GO" id="GO:0008143">
    <property type="term" value="F:poly(A) binding"/>
    <property type="evidence" value="ECO:0007669"/>
    <property type="project" value="TreeGrafter"/>
</dbReference>